<keyword evidence="4" id="KW-1185">Reference proteome</keyword>
<accession>A0A8W8LUM8</accession>
<feature type="signal peptide" evidence="2">
    <location>
        <begin position="1"/>
        <end position="19"/>
    </location>
</feature>
<proteinExistence type="predicted"/>
<feature type="compositionally biased region" description="Basic and acidic residues" evidence="1">
    <location>
        <begin position="50"/>
        <end position="70"/>
    </location>
</feature>
<dbReference type="EnsemblMetazoa" id="G30161.1">
    <property type="protein sequence ID" value="G30161.1:cds"/>
    <property type="gene ID" value="G30161"/>
</dbReference>
<evidence type="ECO:0000313" key="4">
    <source>
        <dbReference type="Proteomes" id="UP000005408"/>
    </source>
</evidence>
<dbReference type="Proteomes" id="UP000005408">
    <property type="component" value="Unassembled WGS sequence"/>
</dbReference>
<dbReference type="AlphaFoldDB" id="A0A8W8LUM8"/>
<feature type="chain" id="PRO_5036498923" evidence="2">
    <location>
        <begin position="20"/>
        <end position="122"/>
    </location>
</feature>
<organism evidence="3 4">
    <name type="scientific">Magallana gigas</name>
    <name type="common">Pacific oyster</name>
    <name type="synonym">Crassostrea gigas</name>
    <dbReference type="NCBI Taxonomy" id="29159"/>
    <lineage>
        <taxon>Eukaryota</taxon>
        <taxon>Metazoa</taxon>
        <taxon>Spiralia</taxon>
        <taxon>Lophotrochozoa</taxon>
        <taxon>Mollusca</taxon>
        <taxon>Bivalvia</taxon>
        <taxon>Autobranchia</taxon>
        <taxon>Pteriomorphia</taxon>
        <taxon>Ostreida</taxon>
        <taxon>Ostreoidea</taxon>
        <taxon>Ostreidae</taxon>
        <taxon>Magallana</taxon>
    </lineage>
</organism>
<evidence type="ECO:0000256" key="2">
    <source>
        <dbReference type="SAM" id="SignalP"/>
    </source>
</evidence>
<protein>
    <submittedName>
        <fullName evidence="3">Uncharacterized protein</fullName>
    </submittedName>
</protein>
<sequence>MRPTLVCLTVLCGCLLVQARSSTPKYGEEKDALNRLERVLKNLEKQGVGDNKEFERREHPLRDGDNENASKMEPSVDLLLVPNVKMKKVAIDEDPRLMMTRMKMVNAVASPSYNVNDKNVRQ</sequence>
<feature type="region of interest" description="Disordered" evidence="1">
    <location>
        <begin position="47"/>
        <end position="74"/>
    </location>
</feature>
<evidence type="ECO:0000256" key="1">
    <source>
        <dbReference type="SAM" id="MobiDB-lite"/>
    </source>
</evidence>
<reference evidence="3" key="1">
    <citation type="submission" date="2022-08" db="UniProtKB">
        <authorList>
            <consortium name="EnsemblMetazoa"/>
        </authorList>
    </citation>
    <scope>IDENTIFICATION</scope>
    <source>
        <strain evidence="3">05x7-T-G4-1.051#20</strain>
    </source>
</reference>
<keyword evidence="2" id="KW-0732">Signal</keyword>
<name>A0A8W8LUM8_MAGGI</name>
<evidence type="ECO:0000313" key="3">
    <source>
        <dbReference type="EnsemblMetazoa" id="G30161.1:cds"/>
    </source>
</evidence>